<dbReference type="Gene3D" id="3.40.50.300">
    <property type="entry name" value="P-loop containing nucleotide triphosphate hydrolases"/>
    <property type="match status" value="1"/>
</dbReference>
<gene>
    <name evidence="1" type="ORF">THIOM_003677</name>
</gene>
<accession>A0A0A6RIC1</accession>
<organism evidence="1 2">
    <name type="scientific">Candidatus Thiomargarita nelsonii</name>
    <dbReference type="NCBI Taxonomy" id="1003181"/>
    <lineage>
        <taxon>Bacteria</taxon>
        <taxon>Pseudomonadati</taxon>
        <taxon>Pseudomonadota</taxon>
        <taxon>Gammaproteobacteria</taxon>
        <taxon>Thiotrichales</taxon>
        <taxon>Thiotrichaceae</taxon>
        <taxon>Thiomargarita</taxon>
    </lineage>
</organism>
<keyword evidence="2" id="KW-1185">Reference proteome</keyword>
<protein>
    <submittedName>
        <fullName evidence="1">ATP-binding protein</fullName>
    </submittedName>
</protein>
<evidence type="ECO:0000313" key="1">
    <source>
        <dbReference type="EMBL" id="OAD20611.1"/>
    </source>
</evidence>
<name>A0A0A6RIC1_9GAMM</name>
<comment type="caution">
    <text evidence="1">The sequence shown here is derived from an EMBL/GenBank/DDBJ whole genome shotgun (WGS) entry which is preliminary data.</text>
</comment>
<dbReference type="EMBL" id="LUTY01002239">
    <property type="protein sequence ID" value="OAD20611.1"/>
    <property type="molecule type" value="Genomic_DNA"/>
</dbReference>
<dbReference type="AlphaFoldDB" id="A0A0A6RIC1"/>
<proteinExistence type="predicted"/>
<sequence>MFSQITLENLAVFRKLEWQPHKSLNLIIGENDTGKTHLLKTLYVIARSIEEYNKRQIHSESWGDRIAKKLLWTFQPAHWELNTLISQGQSKLKVEVNFYNESLYFTLGEKNTTTISEFSELNGQFPEFNALFIPAKEVLTTFEAIAATREQLEIAGFDDTYYDLIKALRLPMTKGQIQPDLQALTFELNAISCRARDCPYDKSRSM</sequence>
<keyword evidence="1" id="KW-0067">ATP-binding</keyword>
<dbReference type="SUPFAM" id="SSF52540">
    <property type="entry name" value="P-loop containing nucleoside triphosphate hydrolases"/>
    <property type="match status" value="1"/>
</dbReference>
<keyword evidence="1" id="KW-0547">Nucleotide-binding</keyword>
<reference evidence="1 2" key="1">
    <citation type="submission" date="2016-05" db="EMBL/GenBank/DDBJ databases">
        <title>Single-cell genome of chain-forming Candidatus Thiomargarita nelsonii and comparison to other large sulfur-oxidizing bacteria.</title>
        <authorList>
            <person name="Winkel M."/>
            <person name="Salman V."/>
            <person name="Woyke T."/>
            <person name="Schulz-Vogt H."/>
            <person name="Richter M."/>
            <person name="Flood B."/>
            <person name="Bailey J."/>
            <person name="Amann R."/>
            <person name="Mussmann M."/>
        </authorList>
    </citation>
    <scope>NUCLEOTIDE SEQUENCE [LARGE SCALE GENOMIC DNA]</scope>
    <source>
        <strain evidence="1 2">THI036</strain>
    </source>
</reference>
<dbReference type="InterPro" id="IPR027417">
    <property type="entry name" value="P-loop_NTPase"/>
</dbReference>
<dbReference type="Proteomes" id="UP000076962">
    <property type="component" value="Unassembled WGS sequence"/>
</dbReference>
<dbReference type="GO" id="GO:0005524">
    <property type="term" value="F:ATP binding"/>
    <property type="evidence" value="ECO:0007669"/>
    <property type="project" value="UniProtKB-KW"/>
</dbReference>
<evidence type="ECO:0000313" key="2">
    <source>
        <dbReference type="Proteomes" id="UP000076962"/>
    </source>
</evidence>